<dbReference type="Proteomes" id="UP000572907">
    <property type="component" value="Unassembled WGS sequence"/>
</dbReference>
<keyword evidence="1" id="KW-1133">Transmembrane helix</keyword>
<dbReference type="EMBL" id="JACHXE010000002">
    <property type="protein sequence ID" value="MBB3075665.1"/>
    <property type="molecule type" value="Genomic_DNA"/>
</dbReference>
<comment type="caution">
    <text evidence="2">The sequence shown here is derived from an EMBL/GenBank/DDBJ whole genome shotgun (WGS) entry which is preliminary data.</text>
</comment>
<keyword evidence="1" id="KW-0812">Transmembrane</keyword>
<dbReference type="RefSeq" id="WP_184590311.1">
    <property type="nucleotide sequence ID" value="NZ_BMUP01000003.1"/>
</dbReference>
<protein>
    <submittedName>
        <fullName evidence="2">Uncharacterized protein</fullName>
    </submittedName>
</protein>
<gene>
    <name evidence="2" type="ORF">FHS41_002142</name>
</gene>
<keyword evidence="3" id="KW-1185">Reference proteome</keyword>
<keyword evidence="1" id="KW-0472">Membrane</keyword>
<dbReference type="AlphaFoldDB" id="A0A7W4ZND3"/>
<feature type="transmembrane region" description="Helical" evidence="1">
    <location>
        <begin position="107"/>
        <end position="128"/>
    </location>
</feature>
<evidence type="ECO:0000313" key="3">
    <source>
        <dbReference type="Proteomes" id="UP000572907"/>
    </source>
</evidence>
<sequence>MTLLPVFVGLVVVLVALRGLLAHPLLPLWVRTAVFWAVPCGAVTWVVIMTADDPTLFPETAPCPAEPMREGFLGDGKAWGVSTPFPPRAYCEWEDGTTYDLASGAEFMFWVFFALTVVPLAAGLWHALRDPKSLLR</sequence>
<accession>A0A7W4ZND3</accession>
<name>A0A7W4ZND3_9ACTN</name>
<evidence type="ECO:0000313" key="2">
    <source>
        <dbReference type="EMBL" id="MBB3075665.1"/>
    </source>
</evidence>
<reference evidence="2 3" key="1">
    <citation type="submission" date="2020-08" db="EMBL/GenBank/DDBJ databases">
        <title>Genomic Encyclopedia of Type Strains, Phase III (KMG-III): the genomes of soil and plant-associated and newly described type strains.</title>
        <authorList>
            <person name="Whitman W."/>
        </authorList>
    </citation>
    <scope>NUCLEOTIDE SEQUENCE [LARGE SCALE GENOMIC DNA]</scope>
    <source>
        <strain evidence="2 3">CECT 3237</strain>
    </source>
</reference>
<organism evidence="2 3">
    <name type="scientific">Streptomyces violarus</name>
    <dbReference type="NCBI Taxonomy" id="67380"/>
    <lineage>
        <taxon>Bacteria</taxon>
        <taxon>Bacillati</taxon>
        <taxon>Actinomycetota</taxon>
        <taxon>Actinomycetes</taxon>
        <taxon>Kitasatosporales</taxon>
        <taxon>Streptomycetaceae</taxon>
        <taxon>Streptomyces</taxon>
    </lineage>
</organism>
<proteinExistence type="predicted"/>
<evidence type="ECO:0000256" key="1">
    <source>
        <dbReference type="SAM" id="Phobius"/>
    </source>
</evidence>